<dbReference type="AlphaFoldDB" id="A0AAV0WZK2"/>
<gene>
    <name evidence="2" type="ORF">MEUPH1_LOCUS16646</name>
</gene>
<comment type="caution">
    <text evidence="2">The sequence shown here is derived from an EMBL/GenBank/DDBJ whole genome shotgun (WGS) entry which is preliminary data.</text>
</comment>
<feature type="transmembrane region" description="Helical" evidence="1">
    <location>
        <begin position="58"/>
        <end position="77"/>
    </location>
</feature>
<evidence type="ECO:0000256" key="1">
    <source>
        <dbReference type="SAM" id="Phobius"/>
    </source>
</evidence>
<proteinExistence type="predicted"/>
<evidence type="ECO:0000313" key="2">
    <source>
        <dbReference type="EMBL" id="CAI6361470.1"/>
    </source>
</evidence>
<keyword evidence="1" id="KW-1133">Transmembrane helix</keyword>
<keyword evidence="1" id="KW-0812">Transmembrane</keyword>
<dbReference type="Proteomes" id="UP001160148">
    <property type="component" value="Unassembled WGS sequence"/>
</dbReference>
<keyword evidence="3" id="KW-1185">Reference proteome</keyword>
<sequence length="130" mass="14889">MSHFEQYDHVLCKEFDNYEDRRRCSSCRTTPGLRGSSTHRPLSVVPDDCVQTLSSTDIFLIVLITVGLAAAIVWLIYSSGYNNSNIDGCKNAKTKMQKPPLIKRLWHVVCRSKSKSIRRGRRQQYQQPVS</sequence>
<organism evidence="2 3">
    <name type="scientific">Macrosiphum euphorbiae</name>
    <name type="common">potato aphid</name>
    <dbReference type="NCBI Taxonomy" id="13131"/>
    <lineage>
        <taxon>Eukaryota</taxon>
        <taxon>Metazoa</taxon>
        <taxon>Ecdysozoa</taxon>
        <taxon>Arthropoda</taxon>
        <taxon>Hexapoda</taxon>
        <taxon>Insecta</taxon>
        <taxon>Pterygota</taxon>
        <taxon>Neoptera</taxon>
        <taxon>Paraneoptera</taxon>
        <taxon>Hemiptera</taxon>
        <taxon>Sternorrhyncha</taxon>
        <taxon>Aphidomorpha</taxon>
        <taxon>Aphidoidea</taxon>
        <taxon>Aphididae</taxon>
        <taxon>Macrosiphini</taxon>
        <taxon>Macrosiphum</taxon>
    </lineage>
</organism>
<name>A0AAV0WZK2_9HEMI</name>
<evidence type="ECO:0000313" key="3">
    <source>
        <dbReference type="Proteomes" id="UP001160148"/>
    </source>
</evidence>
<reference evidence="2 3" key="1">
    <citation type="submission" date="2023-01" db="EMBL/GenBank/DDBJ databases">
        <authorList>
            <person name="Whitehead M."/>
        </authorList>
    </citation>
    <scope>NUCLEOTIDE SEQUENCE [LARGE SCALE GENOMIC DNA]</scope>
</reference>
<dbReference type="EMBL" id="CARXXK010000003">
    <property type="protein sequence ID" value="CAI6361470.1"/>
    <property type="molecule type" value="Genomic_DNA"/>
</dbReference>
<keyword evidence="1" id="KW-0472">Membrane</keyword>
<protein>
    <submittedName>
        <fullName evidence="2">Uncharacterized protein</fullName>
    </submittedName>
</protein>
<accession>A0AAV0WZK2</accession>